<comment type="similarity">
    <text evidence="2">Belongs to the SWEET sugar transporter family.</text>
</comment>
<keyword evidence="6" id="KW-0677">Repeat</keyword>
<evidence type="ECO:0000256" key="7">
    <source>
        <dbReference type="ARBA" id="ARBA00022989"/>
    </source>
</evidence>
<evidence type="ECO:0000256" key="8">
    <source>
        <dbReference type="ARBA" id="ARBA00023136"/>
    </source>
</evidence>
<dbReference type="Gene3D" id="1.20.1280.290">
    <property type="match status" value="1"/>
</dbReference>
<dbReference type="InterPro" id="IPR047664">
    <property type="entry name" value="SWEET"/>
</dbReference>
<feature type="transmembrane region" description="Helical" evidence="9">
    <location>
        <begin position="76"/>
        <end position="94"/>
    </location>
</feature>
<keyword evidence="8 9" id="KW-0472">Membrane</keyword>
<keyword evidence="5 9" id="KW-0812">Transmembrane</keyword>
<evidence type="ECO:0000256" key="9">
    <source>
        <dbReference type="SAM" id="Phobius"/>
    </source>
</evidence>
<dbReference type="PANTHER" id="PTHR10791:SF130">
    <property type="entry name" value="BIDIRECTIONAL SUGAR TRANSPORTER SWEET6-RELATED"/>
    <property type="match status" value="1"/>
</dbReference>
<evidence type="ECO:0000256" key="4">
    <source>
        <dbReference type="ARBA" id="ARBA00022597"/>
    </source>
</evidence>
<keyword evidence="7 9" id="KW-1133">Transmembrane helix</keyword>
<sequence>MVWIVYGLPVVHPFGTPTLVTNAVGVTIMAMYLLVYIRYCDQPRQRRLIIAVMIVEVLFVVAFAILIFTLVDSRGFQRLVIGDVCCVYNIIMYVPPISVVMRVVKTKSVEHMSFSVAFAMFAYAIVCSVISFLPLDPIMFISFGICTLLGLVQVVVYAVYYPWTQMVIAARQRLSV</sequence>
<keyword evidence="4" id="KW-0762">Sugar transport</keyword>
<protein>
    <submittedName>
        <fullName evidence="11">Bidirectional sugar transporter SWEET7-like</fullName>
    </submittedName>
</protein>
<comment type="subcellular location">
    <subcellularLocation>
        <location evidence="1">Endomembrane system</location>
        <topology evidence="1">Multi-pass membrane protein</topology>
    </subcellularLocation>
</comment>
<evidence type="ECO:0000256" key="3">
    <source>
        <dbReference type="ARBA" id="ARBA00022448"/>
    </source>
</evidence>
<gene>
    <name evidence="11" type="primary">LOC109127917</name>
</gene>
<evidence type="ECO:0000256" key="5">
    <source>
        <dbReference type="ARBA" id="ARBA00022692"/>
    </source>
</evidence>
<proteinExistence type="inferred from homology"/>
<evidence type="ECO:0000313" key="11">
    <source>
        <dbReference type="RefSeq" id="XP_019089058.1"/>
    </source>
</evidence>
<evidence type="ECO:0000256" key="1">
    <source>
        <dbReference type="ARBA" id="ARBA00004127"/>
    </source>
</evidence>
<evidence type="ECO:0000313" key="10">
    <source>
        <dbReference type="Proteomes" id="UP000694864"/>
    </source>
</evidence>
<keyword evidence="3" id="KW-0813">Transport</keyword>
<keyword evidence="10" id="KW-1185">Reference proteome</keyword>
<reference evidence="10" key="1">
    <citation type="journal article" date="2014" name="Nat. Commun.">
        <title>The emerging biofuel crop Camelina sativa retains a highly undifferentiated hexaploid genome structure.</title>
        <authorList>
            <person name="Kagale S."/>
            <person name="Koh C."/>
            <person name="Nixon J."/>
            <person name="Bollina V."/>
            <person name="Clarke W.E."/>
            <person name="Tuteja R."/>
            <person name="Spillane C."/>
            <person name="Robinson S.J."/>
            <person name="Links M.G."/>
            <person name="Clarke C."/>
            <person name="Higgins E.E."/>
            <person name="Huebert T."/>
            <person name="Sharpe A.G."/>
            <person name="Parkin I.A."/>
        </authorList>
    </citation>
    <scope>NUCLEOTIDE SEQUENCE [LARGE SCALE GENOMIC DNA]</scope>
    <source>
        <strain evidence="10">cv. DH55</strain>
    </source>
</reference>
<dbReference type="GeneID" id="109127917"/>
<accession>A0ABM1QQM0</accession>
<reference evidence="11" key="2">
    <citation type="submission" date="2025-08" db="UniProtKB">
        <authorList>
            <consortium name="RefSeq"/>
        </authorList>
    </citation>
    <scope>IDENTIFICATION</scope>
    <source>
        <tissue evidence="11">Leaf</tissue>
    </source>
</reference>
<feature type="transmembrane region" description="Helical" evidence="9">
    <location>
        <begin position="114"/>
        <end position="133"/>
    </location>
</feature>
<organism evidence="10 11">
    <name type="scientific">Camelina sativa</name>
    <name type="common">False flax</name>
    <name type="synonym">Myagrum sativum</name>
    <dbReference type="NCBI Taxonomy" id="90675"/>
    <lineage>
        <taxon>Eukaryota</taxon>
        <taxon>Viridiplantae</taxon>
        <taxon>Streptophyta</taxon>
        <taxon>Embryophyta</taxon>
        <taxon>Tracheophyta</taxon>
        <taxon>Spermatophyta</taxon>
        <taxon>Magnoliopsida</taxon>
        <taxon>eudicotyledons</taxon>
        <taxon>Gunneridae</taxon>
        <taxon>Pentapetalae</taxon>
        <taxon>rosids</taxon>
        <taxon>malvids</taxon>
        <taxon>Brassicales</taxon>
        <taxon>Brassicaceae</taxon>
        <taxon>Camelineae</taxon>
        <taxon>Camelina</taxon>
    </lineage>
</organism>
<evidence type="ECO:0000256" key="2">
    <source>
        <dbReference type="ARBA" id="ARBA00007809"/>
    </source>
</evidence>
<name>A0ABM1QQM0_CAMSA</name>
<evidence type="ECO:0000256" key="6">
    <source>
        <dbReference type="ARBA" id="ARBA00022737"/>
    </source>
</evidence>
<dbReference type="Proteomes" id="UP000694864">
    <property type="component" value="Chromosome 12"/>
</dbReference>
<feature type="transmembrane region" description="Helical" evidence="9">
    <location>
        <begin position="139"/>
        <end position="163"/>
    </location>
</feature>
<dbReference type="RefSeq" id="XP_019089058.1">
    <property type="nucleotide sequence ID" value="XM_019233513.1"/>
</dbReference>
<feature type="transmembrane region" description="Helical" evidence="9">
    <location>
        <begin position="49"/>
        <end position="70"/>
    </location>
</feature>
<dbReference type="Pfam" id="PF03083">
    <property type="entry name" value="MtN3_slv"/>
    <property type="match status" value="1"/>
</dbReference>
<dbReference type="PANTHER" id="PTHR10791">
    <property type="entry name" value="RAG1-ACTIVATING PROTEIN 1"/>
    <property type="match status" value="1"/>
</dbReference>
<feature type="transmembrane region" description="Helical" evidence="9">
    <location>
        <begin position="20"/>
        <end position="37"/>
    </location>
</feature>
<dbReference type="InterPro" id="IPR004316">
    <property type="entry name" value="SWEET_rpt"/>
</dbReference>